<dbReference type="InterPro" id="IPR010998">
    <property type="entry name" value="Integrase_recombinase_N"/>
</dbReference>
<evidence type="ECO:0000256" key="1">
    <source>
        <dbReference type="ARBA" id="ARBA00023125"/>
    </source>
</evidence>
<dbReference type="SUPFAM" id="SSF47823">
    <property type="entry name" value="lambda integrase-like, N-terminal domain"/>
    <property type="match status" value="1"/>
</dbReference>
<reference evidence="2" key="2">
    <citation type="journal article" date="2019" name="IMA Fungus">
        <title>Genome sequencing and comparison of five Tilletia species to identify candidate genes for the detection of regulated species infecting wheat.</title>
        <authorList>
            <person name="Nguyen H.D.T."/>
            <person name="Sultana T."/>
            <person name="Kesanakurti P."/>
            <person name="Hambleton S."/>
        </authorList>
    </citation>
    <scope>NUCLEOTIDE SEQUENCE</scope>
    <source>
        <strain evidence="2">DAOMC 236426</strain>
    </source>
</reference>
<organism evidence="2 3">
    <name type="scientific">Tilletia controversa</name>
    <name type="common">dwarf bunt fungus</name>
    <dbReference type="NCBI Taxonomy" id="13291"/>
    <lineage>
        <taxon>Eukaryota</taxon>
        <taxon>Fungi</taxon>
        <taxon>Dikarya</taxon>
        <taxon>Basidiomycota</taxon>
        <taxon>Ustilaginomycotina</taxon>
        <taxon>Exobasidiomycetes</taxon>
        <taxon>Tilletiales</taxon>
        <taxon>Tilletiaceae</taxon>
        <taxon>Tilletia</taxon>
    </lineage>
</organism>
<dbReference type="Gene3D" id="1.10.150.130">
    <property type="match status" value="1"/>
</dbReference>
<gene>
    <name evidence="2" type="ORF">A4X06_0g7457</name>
</gene>
<reference evidence="2" key="1">
    <citation type="submission" date="2016-04" db="EMBL/GenBank/DDBJ databases">
        <authorList>
            <person name="Nguyen H.D."/>
            <person name="Samba Siva P."/>
            <person name="Cullis J."/>
            <person name="Levesque C.A."/>
            <person name="Hambleton S."/>
        </authorList>
    </citation>
    <scope>NUCLEOTIDE SEQUENCE</scope>
    <source>
        <strain evidence="2">DAOMC 236426</strain>
    </source>
</reference>
<evidence type="ECO:0000313" key="2">
    <source>
        <dbReference type="EMBL" id="KAE8241639.1"/>
    </source>
</evidence>
<evidence type="ECO:0000313" key="3">
    <source>
        <dbReference type="Proteomes" id="UP000077684"/>
    </source>
</evidence>
<dbReference type="EMBL" id="LWDE02001306">
    <property type="protein sequence ID" value="KAE8241639.1"/>
    <property type="molecule type" value="Genomic_DNA"/>
</dbReference>
<sequence>MPTKGGPPGQEDGKQIKNVDLMLRTAPLVAPPGPFRSHSGSSFDPGGSLKANVSSVLSASLEPSTRGKYGTGIRAFKAFCDSLDVPLSDRFPISRDLLFAFVCSFAGKVRRKVVSGYLTGLSSRHAMWNQPWSRHKCVTVALQGIARLASPPSDDRRPTPPR</sequence>
<dbReference type="GO" id="GO:0003677">
    <property type="term" value="F:DNA binding"/>
    <property type="evidence" value="ECO:0007669"/>
    <property type="project" value="UniProtKB-KW"/>
</dbReference>
<name>A0A8X7MM91_9BASI</name>
<dbReference type="Proteomes" id="UP000077684">
    <property type="component" value="Unassembled WGS sequence"/>
</dbReference>
<protein>
    <submittedName>
        <fullName evidence="2">Uncharacterized protein</fullName>
    </submittedName>
</protein>
<keyword evidence="1" id="KW-0238">DNA-binding</keyword>
<dbReference type="AlphaFoldDB" id="A0A8X7MM91"/>
<proteinExistence type="predicted"/>
<accession>A0A8X7MM91</accession>
<keyword evidence="3" id="KW-1185">Reference proteome</keyword>
<comment type="caution">
    <text evidence="2">The sequence shown here is derived from an EMBL/GenBank/DDBJ whole genome shotgun (WGS) entry which is preliminary data.</text>
</comment>